<comment type="caution">
    <text evidence="10">The sequence shown here is derived from an EMBL/GenBank/DDBJ whole genome shotgun (WGS) entry which is preliminary data.</text>
</comment>
<name>A0A4Q7N2K2_9BACT</name>
<feature type="chain" id="PRO_5020904793" evidence="8">
    <location>
        <begin position="28"/>
        <end position="1107"/>
    </location>
</feature>
<evidence type="ECO:0000313" key="11">
    <source>
        <dbReference type="Proteomes" id="UP000293874"/>
    </source>
</evidence>
<dbReference type="Gene3D" id="2.40.170.20">
    <property type="entry name" value="TonB-dependent receptor, beta-barrel domain"/>
    <property type="match status" value="1"/>
</dbReference>
<dbReference type="NCBIfam" id="TIGR04056">
    <property type="entry name" value="OMP_RagA_SusC"/>
    <property type="match status" value="1"/>
</dbReference>
<dbReference type="NCBIfam" id="TIGR04057">
    <property type="entry name" value="SusC_RagA_signa"/>
    <property type="match status" value="1"/>
</dbReference>
<evidence type="ECO:0000256" key="5">
    <source>
        <dbReference type="ARBA" id="ARBA00023136"/>
    </source>
</evidence>
<evidence type="ECO:0000256" key="7">
    <source>
        <dbReference type="PROSITE-ProRule" id="PRU01360"/>
    </source>
</evidence>
<dbReference type="RefSeq" id="WP_130539510.1">
    <property type="nucleotide sequence ID" value="NZ_CP042431.1"/>
</dbReference>
<dbReference type="SUPFAM" id="SSF49464">
    <property type="entry name" value="Carboxypeptidase regulatory domain-like"/>
    <property type="match status" value="1"/>
</dbReference>
<feature type="domain" description="TonB-dependent receptor plug" evidence="9">
    <location>
        <begin position="215"/>
        <end position="352"/>
    </location>
</feature>
<dbReference type="Proteomes" id="UP000293874">
    <property type="component" value="Unassembled WGS sequence"/>
</dbReference>
<evidence type="ECO:0000256" key="3">
    <source>
        <dbReference type="ARBA" id="ARBA00022452"/>
    </source>
</evidence>
<keyword evidence="8" id="KW-0732">Signal</keyword>
<evidence type="ECO:0000256" key="1">
    <source>
        <dbReference type="ARBA" id="ARBA00004571"/>
    </source>
</evidence>
<keyword evidence="4 7" id="KW-0812">Transmembrane</keyword>
<keyword evidence="5 7" id="KW-0472">Membrane</keyword>
<dbReference type="AlphaFoldDB" id="A0A4Q7N2K2"/>
<gene>
    <name evidence="10" type="ORF">EV199_0970</name>
</gene>
<protein>
    <submittedName>
        <fullName evidence="10">TonB-linked SusC/RagA family outer membrane protein</fullName>
    </submittedName>
</protein>
<dbReference type="InterPro" id="IPR023996">
    <property type="entry name" value="TonB-dep_OMP_SusC/RagA"/>
</dbReference>
<keyword evidence="3 7" id="KW-1134">Transmembrane beta strand</keyword>
<dbReference type="Pfam" id="PF07715">
    <property type="entry name" value="Plug"/>
    <property type="match status" value="1"/>
</dbReference>
<evidence type="ECO:0000256" key="4">
    <source>
        <dbReference type="ARBA" id="ARBA00022692"/>
    </source>
</evidence>
<evidence type="ECO:0000256" key="6">
    <source>
        <dbReference type="ARBA" id="ARBA00023237"/>
    </source>
</evidence>
<dbReference type="PROSITE" id="PS52016">
    <property type="entry name" value="TONB_DEPENDENT_REC_3"/>
    <property type="match status" value="1"/>
</dbReference>
<dbReference type="InterPro" id="IPR023997">
    <property type="entry name" value="TonB-dep_OMP_SusC/RagA_CS"/>
</dbReference>
<dbReference type="InterPro" id="IPR036942">
    <property type="entry name" value="Beta-barrel_TonB_sf"/>
</dbReference>
<feature type="signal peptide" evidence="8">
    <location>
        <begin position="1"/>
        <end position="27"/>
    </location>
</feature>
<dbReference type="EMBL" id="SGXA01000001">
    <property type="protein sequence ID" value="RZS75109.1"/>
    <property type="molecule type" value="Genomic_DNA"/>
</dbReference>
<reference evidence="10 11" key="1">
    <citation type="submission" date="2019-02" db="EMBL/GenBank/DDBJ databases">
        <title>Genomic Encyclopedia of Type Strains, Phase IV (KMG-IV): sequencing the most valuable type-strain genomes for metagenomic binning, comparative biology and taxonomic classification.</title>
        <authorList>
            <person name="Goeker M."/>
        </authorList>
    </citation>
    <scope>NUCLEOTIDE SEQUENCE [LARGE SCALE GENOMIC DNA]</scope>
    <source>
        <strain evidence="10 11">DSM 18116</strain>
    </source>
</reference>
<comment type="subcellular location">
    <subcellularLocation>
        <location evidence="1 7">Cell outer membrane</location>
        <topology evidence="1 7">Multi-pass membrane protein</topology>
    </subcellularLocation>
</comment>
<dbReference type="GO" id="GO:0009279">
    <property type="term" value="C:cell outer membrane"/>
    <property type="evidence" value="ECO:0007669"/>
    <property type="project" value="UniProtKB-SubCell"/>
</dbReference>
<evidence type="ECO:0000313" key="10">
    <source>
        <dbReference type="EMBL" id="RZS75109.1"/>
    </source>
</evidence>
<accession>A0A4Q7N2K2</accession>
<dbReference type="InterPro" id="IPR012910">
    <property type="entry name" value="Plug_dom"/>
</dbReference>
<dbReference type="Pfam" id="PF13715">
    <property type="entry name" value="CarbopepD_reg_2"/>
    <property type="match status" value="1"/>
</dbReference>
<keyword evidence="2 7" id="KW-0813">Transport</keyword>
<dbReference type="InterPro" id="IPR037066">
    <property type="entry name" value="Plug_dom_sf"/>
</dbReference>
<keyword evidence="11" id="KW-1185">Reference proteome</keyword>
<organism evidence="10 11">
    <name type="scientific">Pseudobacter ginsenosidimutans</name>
    <dbReference type="NCBI Taxonomy" id="661488"/>
    <lineage>
        <taxon>Bacteria</taxon>
        <taxon>Pseudomonadati</taxon>
        <taxon>Bacteroidota</taxon>
        <taxon>Chitinophagia</taxon>
        <taxon>Chitinophagales</taxon>
        <taxon>Chitinophagaceae</taxon>
        <taxon>Pseudobacter</taxon>
    </lineage>
</organism>
<dbReference type="InterPro" id="IPR039426">
    <property type="entry name" value="TonB-dep_rcpt-like"/>
</dbReference>
<keyword evidence="6 7" id="KW-0998">Cell outer membrane</keyword>
<proteinExistence type="inferred from homology"/>
<dbReference type="InterPro" id="IPR008969">
    <property type="entry name" value="CarboxyPept-like_regulatory"/>
</dbReference>
<dbReference type="SUPFAM" id="SSF56935">
    <property type="entry name" value="Porins"/>
    <property type="match status" value="1"/>
</dbReference>
<comment type="similarity">
    <text evidence="7">Belongs to the TonB-dependent receptor family.</text>
</comment>
<dbReference type="Gene3D" id="2.170.130.10">
    <property type="entry name" value="TonB-dependent receptor, plug domain"/>
    <property type="match status" value="1"/>
</dbReference>
<sequence length="1107" mass="122383">MPKPAQLMRMMKLSFFLLFAVMLSAHGTGISQTVTLSGKNLTLKQVFAAVKKQTGYVLFSNDELMAEAKAVTLNVRNMPLMDFLQTVFREQTLDFVVQAKTIFLTRKQQKSNASPDASTDPGPIKVQGRIVNEKGEPLTGSVTIKGTGNGTATLEDGRFSLTVEPGTSLVFSSVGYKPIEVKAKPEMGAVVLKTSDSKLDEVIVKAYGTTTRRLNTGNISKVTSEQIERQPVTNPLAVLDGKVPGLVVTQTNGLPGGQFKVEIQGRTSIDKTISDDQPLFIIDGIPMPTNNDPINRQWSALGAPDQNRLYNGGRLHGMSPFSSLNPNDIESIEILKGADATAIYGSRGANGVLIITTRKGRSGISKLDVNISTGISNVARKVEYLSTSQYVAMRKAAFESDGMTPTEANAYDLLVWDTTRYTDMNKLISGNTASFTNANLSFSGGSQTVHYLLSANYRHQGTVLPGNSADKTGSMHFSMGTSSRNQKFKATITGTYSSGTNNLITVDLANRMSLPPNLRVYDEAGNLAWNEGGIITQDGLLPNPVAFLNNTYELKTKNLTSSLQLSYAILKGLTIRTNLGYSAIHTNEMGLGPKSGANPLSFGQRVSEFNTNEFVSQIIEPQLEYNTQVKGSKINLLLGGSYQSNNGEGNMIRAAGYNSDNLMTSLMGYTAVHATRYRSEYRYEAAFAQLNINHNSKYILNAAVRRDGSSRFGPDKRFSNFGSVGAAWLFSGESIVNEQAPWLSFGKLRSSYGITGNDKIANYQFLDTWMAPTYTYDGSSGLYPAKLFNGEYHWEKSNKFEVALELGFVKDKVFVTANYYHNLSSNPLVQYQLPAVTGFTNVVKNLPAKVSNTGWELTLNTNNIDVKDFSWTTSFNLTLPKNKLESFDDLENSSYSNTYVVGEPLDLIYKYRYLRVNPETGLSELEDKNKDGMFVPADDYQVLGSLNPKYYGGLSNTIKYKNWQFDFLFSFRKQTGFSYLNEVGGPPGGMSNIPVKMAGFWTKPGDDAPFQRLTQTYGDAYFSWSNMMWDSNRPYEDASFIRLRNVQLSWMLPDQWVRQWKMNNARVYVQAQNLLTITSYEVGDPESQALQSTPPLRTVVFGLQLSF</sequence>
<evidence type="ECO:0000256" key="2">
    <source>
        <dbReference type="ARBA" id="ARBA00022448"/>
    </source>
</evidence>
<evidence type="ECO:0000256" key="8">
    <source>
        <dbReference type="SAM" id="SignalP"/>
    </source>
</evidence>
<dbReference type="OrthoDB" id="9768177at2"/>
<evidence type="ECO:0000259" key="9">
    <source>
        <dbReference type="Pfam" id="PF07715"/>
    </source>
</evidence>